<feature type="compositionally biased region" description="Acidic residues" evidence="1">
    <location>
        <begin position="56"/>
        <end position="74"/>
    </location>
</feature>
<evidence type="ECO:0000256" key="1">
    <source>
        <dbReference type="SAM" id="MobiDB-lite"/>
    </source>
</evidence>
<name>A0A0A9B898_ARUDO</name>
<feature type="region of interest" description="Disordered" evidence="1">
    <location>
        <begin position="35"/>
        <end position="74"/>
    </location>
</feature>
<protein>
    <submittedName>
        <fullName evidence="2">Uncharacterized protein</fullName>
    </submittedName>
</protein>
<proteinExistence type="predicted"/>
<accession>A0A0A9B898</accession>
<dbReference type="EMBL" id="GBRH01240435">
    <property type="protein sequence ID" value="JAD57460.1"/>
    <property type="molecule type" value="Transcribed_RNA"/>
</dbReference>
<sequence>MTRAKKRNLDELLNGLTKEDLIRGVDGLMQTIAQQSRTGTRNNAGRRLLTNKVDFEQAEDGDEEDRDEAGVEDL</sequence>
<reference evidence="2" key="1">
    <citation type="submission" date="2014-09" db="EMBL/GenBank/DDBJ databases">
        <authorList>
            <person name="Magalhaes I.L.F."/>
            <person name="Oliveira U."/>
            <person name="Santos F.R."/>
            <person name="Vidigal T.H.D.A."/>
            <person name="Brescovit A.D."/>
            <person name="Santos A.J."/>
        </authorList>
    </citation>
    <scope>NUCLEOTIDE SEQUENCE</scope>
    <source>
        <tissue evidence="2">Shoot tissue taken approximately 20 cm above the soil surface</tissue>
    </source>
</reference>
<organism evidence="2">
    <name type="scientific">Arundo donax</name>
    <name type="common">Giant reed</name>
    <name type="synonym">Donax arundinaceus</name>
    <dbReference type="NCBI Taxonomy" id="35708"/>
    <lineage>
        <taxon>Eukaryota</taxon>
        <taxon>Viridiplantae</taxon>
        <taxon>Streptophyta</taxon>
        <taxon>Embryophyta</taxon>
        <taxon>Tracheophyta</taxon>
        <taxon>Spermatophyta</taxon>
        <taxon>Magnoliopsida</taxon>
        <taxon>Liliopsida</taxon>
        <taxon>Poales</taxon>
        <taxon>Poaceae</taxon>
        <taxon>PACMAD clade</taxon>
        <taxon>Arundinoideae</taxon>
        <taxon>Arundineae</taxon>
        <taxon>Arundo</taxon>
    </lineage>
</organism>
<reference evidence="2" key="2">
    <citation type="journal article" date="2015" name="Data Brief">
        <title>Shoot transcriptome of the giant reed, Arundo donax.</title>
        <authorList>
            <person name="Barrero R.A."/>
            <person name="Guerrero F.D."/>
            <person name="Moolhuijzen P."/>
            <person name="Goolsby J.A."/>
            <person name="Tidwell J."/>
            <person name="Bellgard S.E."/>
            <person name="Bellgard M.I."/>
        </authorList>
    </citation>
    <scope>NUCLEOTIDE SEQUENCE</scope>
    <source>
        <tissue evidence="2">Shoot tissue taken approximately 20 cm above the soil surface</tissue>
    </source>
</reference>
<dbReference type="AlphaFoldDB" id="A0A0A9B898"/>
<evidence type="ECO:0000313" key="2">
    <source>
        <dbReference type="EMBL" id="JAD57460.1"/>
    </source>
</evidence>